<dbReference type="PRINTS" id="PR00413">
    <property type="entry name" value="HADHALOGNASE"/>
</dbReference>
<dbReference type="EMBL" id="JARQAJ010000004">
    <property type="protein sequence ID" value="MDT2759813.1"/>
    <property type="molecule type" value="Genomic_DNA"/>
</dbReference>
<evidence type="ECO:0000256" key="4">
    <source>
        <dbReference type="ARBA" id="ARBA00022842"/>
    </source>
</evidence>
<dbReference type="InterPro" id="IPR023214">
    <property type="entry name" value="HAD_sf"/>
</dbReference>
<gene>
    <name evidence="5" type="ORF">P7H27_08560</name>
</gene>
<keyword evidence="6" id="KW-1185">Reference proteome</keyword>
<dbReference type="GO" id="GO:0016787">
    <property type="term" value="F:hydrolase activity"/>
    <property type="evidence" value="ECO:0007669"/>
    <property type="project" value="UniProtKB-KW"/>
</dbReference>
<keyword evidence="4" id="KW-0460">Magnesium</keyword>
<name>A0ABU3FAW0_9ENTE</name>
<evidence type="ECO:0000256" key="2">
    <source>
        <dbReference type="ARBA" id="ARBA00022723"/>
    </source>
</evidence>
<dbReference type="Proteomes" id="UP001181046">
    <property type="component" value="Unassembled WGS sequence"/>
</dbReference>
<accession>A0ABU3FAW0</accession>
<keyword evidence="3 5" id="KW-0378">Hydrolase</keyword>
<protein>
    <submittedName>
        <fullName evidence="5">HAD family hydrolase</fullName>
    </submittedName>
</protein>
<dbReference type="Gene3D" id="1.20.120.710">
    <property type="entry name" value="Haloacid dehalogenase hydrolase-like domain"/>
    <property type="match status" value="1"/>
</dbReference>
<dbReference type="PANTHER" id="PTHR46470">
    <property type="entry name" value="N-ACYLNEURAMINATE-9-PHOSPHATASE"/>
    <property type="match status" value="1"/>
</dbReference>
<comment type="cofactor">
    <cofactor evidence="1">
        <name>Mg(2+)</name>
        <dbReference type="ChEBI" id="CHEBI:18420"/>
    </cofactor>
</comment>
<dbReference type="InterPro" id="IPR006439">
    <property type="entry name" value="HAD-SF_hydro_IA"/>
</dbReference>
<dbReference type="SFLD" id="SFLDS00003">
    <property type="entry name" value="Haloacid_Dehalogenase"/>
    <property type="match status" value="1"/>
</dbReference>
<evidence type="ECO:0000313" key="6">
    <source>
        <dbReference type="Proteomes" id="UP001181046"/>
    </source>
</evidence>
<dbReference type="InterPro" id="IPR041492">
    <property type="entry name" value="HAD_2"/>
</dbReference>
<comment type="caution">
    <text evidence="5">The sequence shown here is derived from an EMBL/GenBank/DDBJ whole genome shotgun (WGS) entry which is preliminary data.</text>
</comment>
<dbReference type="PANTHER" id="PTHR46470:SF2">
    <property type="entry name" value="GLYCERALDEHYDE 3-PHOSPHATE PHOSPHATASE"/>
    <property type="match status" value="1"/>
</dbReference>
<dbReference type="InterPro" id="IPR036412">
    <property type="entry name" value="HAD-like_sf"/>
</dbReference>
<dbReference type="InterPro" id="IPR051400">
    <property type="entry name" value="HAD-like_hydrolase"/>
</dbReference>
<dbReference type="SFLD" id="SFLDG01129">
    <property type="entry name" value="C1.5:_HAD__Beta-PGM__Phosphata"/>
    <property type="match status" value="1"/>
</dbReference>
<dbReference type="NCBIfam" id="TIGR01549">
    <property type="entry name" value="HAD-SF-IA-v1"/>
    <property type="match status" value="1"/>
</dbReference>
<sequence>MIQGIVFDLDDTLYEQQAPFAAAITTLFPTFPQTKMNALFISFRHYSDLHYLKSITGEWSLAKMRYERIRLAFADFDFVPADSELDAFQGAYDRALQSIVLPAEISASLDYLNQQGTPIGIITNGPVNRQTDKINALQLTNWIDQENIIISDGVQIQKPDPGIFRLMEAKLNLTPDSLLYVGDSFDNDVLGAKAAGWSVWWFNHQRRMIPSDQTAIYDDELTSFKELNNAFITKKSLQR</sequence>
<evidence type="ECO:0000313" key="5">
    <source>
        <dbReference type="EMBL" id="MDT2759813.1"/>
    </source>
</evidence>
<dbReference type="Pfam" id="PF13419">
    <property type="entry name" value="HAD_2"/>
    <property type="match status" value="1"/>
</dbReference>
<dbReference type="Gene3D" id="3.40.50.1000">
    <property type="entry name" value="HAD superfamily/HAD-like"/>
    <property type="match status" value="1"/>
</dbReference>
<evidence type="ECO:0000256" key="3">
    <source>
        <dbReference type="ARBA" id="ARBA00022801"/>
    </source>
</evidence>
<reference evidence="5" key="1">
    <citation type="submission" date="2023-03" db="EMBL/GenBank/DDBJ databases">
        <authorList>
            <person name="Shen W."/>
            <person name="Cai J."/>
        </authorList>
    </citation>
    <scope>NUCLEOTIDE SEQUENCE</scope>
    <source>
        <strain evidence="5">P66-3</strain>
    </source>
</reference>
<proteinExistence type="predicted"/>
<evidence type="ECO:0000256" key="1">
    <source>
        <dbReference type="ARBA" id="ARBA00001946"/>
    </source>
</evidence>
<keyword evidence="2" id="KW-0479">Metal-binding</keyword>
<dbReference type="SUPFAM" id="SSF56784">
    <property type="entry name" value="HAD-like"/>
    <property type="match status" value="1"/>
</dbReference>
<dbReference type="RefSeq" id="WP_311830077.1">
    <property type="nucleotide sequence ID" value="NZ_JARQAJ010000004.1"/>
</dbReference>
<organism evidence="5 6">
    <name type="scientific">Enterococcus xiangfangensis</name>
    <dbReference type="NCBI Taxonomy" id="1296537"/>
    <lineage>
        <taxon>Bacteria</taxon>
        <taxon>Bacillati</taxon>
        <taxon>Bacillota</taxon>
        <taxon>Bacilli</taxon>
        <taxon>Lactobacillales</taxon>
        <taxon>Enterococcaceae</taxon>
        <taxon>Enterococcus</taxon>
    </lineage>
</organism>